<name>A0A482WZF9_LAOST</name>
<keyword evidence="2" id="KW-1185">Reference proteome</keyword>
<accession>A0A482WZF9</accession>
<dbReference type="InParanoid" id="A0A482WZF9"/>
<dbReference type="Proteomes" id="UP000291343">
    <property type="component" value="Unassembled WGS sequence"/>
</dbReference>
<sequence length="121" mass="13335">MSSFKLALQIMVAVCSDVYNGLAVKRIIKSRLMNAAVRLPGLSGGFFRAGTYPALQYAAKGNKVVMGILGGENGTYFDVIYMHTHIMQESHMCESELYNQPPISATIRRDNTCILVNLEVC</sequence>
<gene>
    <name evidence="1" type="ORF">LSTR_LSTR017478</name>
</gene>
<reference evidence="1 2" key="1">
    <citation type="journal article" date="2017" name="Gigascience">
        <title>Genome sequence of the small brown planthopper, Laodelphax striatellus.</title>
        <authorList>
            <person name="Zhu J."/>
            <person name="Jiang F."/>
            <person name="Wang X."/>
            <person name="Yang P."/>
            <person name="Bao Y."/>
            <person name="Zhao W."/>
            <person name="Wang W."/>
            <person name="Lu H."/>
            <person name="Wang Q."/>
            <person name="Cui N."/>
            <person name="Li J."/>
            <person name="Chen X."/>
            <person name="Luo L."/>
            <person name="Yu J."/>
            <person name="Kang L."/>
            <person name="Cui F."/>
        </authorList>
    </citation>
    <scope>NUCLEOTIDE SEQUENCE [LARGE SCALE GENOMIC DNA]</scope>
    <source>
        <strain evidence="1">Lst14</strain>
    </source>
</reference>
<dbReference type="AlphaFoldDB" id="A0A482WZF9"/>
<organism evidence="1 2">
    <name type="scientific">Laodelphax striatellus</name>
    <name type="common">Small brown planthopper</name>
    <name type="synonym">Delphax striatella</name>
    <dbReference type="NCBI Taxonomy" id="195883"/>
    <lineage>
        <taxon>Eukaryota</taxon>
        <taxon>Metazoa</taxon>
        <taxon>Ecdysozoa</taxon>
        <taxon>Arthropoda</taxon>
        <taxon>Hexapoda</taxon>
        <taxon>Insecta</taxon>
        <taxon>Pterygota</taxon>
        <taxon>Neoptera</taxon>
        <taxon>Paraneoptera</taxon>
        <taxon>Hemiptera</taxon>
        <taxon>Auchenorrhyncha</taxon>
        <taxon>Fulgoroidea</taxon>
        <taxon>Delphacidae</taxon>
        <taxon>Criomorphinae</taxon>
        <taxon>Laodelphax</taxon>
    </lineage>
</organism>
<dbReference type="EMBL" id="QKKF02021092">
    <property type="protein sequence ID" value="RZF38949.1"/>
    <property type="molecule type" value="Genomic_DNA"/>
</dbReference>
<comment type="caution">
    <text evidence="1">The sequence shown here is derived from an EMBL/GenBank/DDBJ whole genome shotgun (WGS) entry which is preliminary data.</text>
</comment>
<protein>
    <submittedName>
        <fullName evidence="1">Uncharacterized protein</fullName>
    </submittedName>
</protein>
<evidence type="ECO:0000313" key="2">
    <source>
        <dbReference type="Proteomes" id="UP000291343"/>
    </source>
</evidence>
<evidence type="ECO:0000313" key="1">
    <source>
        <dbReference type="EMBL" id="RZF38949.1"/>
    </source>
</evidence>
<proteinExistence type="predicted"/>